<feature type="transmembrane region" description="Helical" evidence="13">
    <location>
        <begin position="455"/>
        <end position="478"/>
    </location>
</feature>
<evidence type="ECO:0000313" key="16">
    <source>
        <dbReference type="EMBL" id="MFD0869361.1"/>
    </source>
</evidence>
<dbReference type="InterPro" id="IPR008844">
    <property type="entry name" value="Spore_GerAC-like"/>
</dbReference>
<proteinExistence type="inferred from homology"/>
<evidence type="ECO:0000256" key="1">
    <source>
        <dbReference type="ARBA" id="ARBA00004141"/>
    </source>
</evidence>
<dbReference type="InterPro" id="IPR004761">
    <property type="entry name" value="Spore_GerAB"/>
</dbReference>
<feature type="transmembrane region" description="Helical" evidence="13">
    <location>
        <begin position="311"/>
        <end position="332"/>
    </location>
</feature>
<keyword evidence="8" id="KW-0732">Signal</keyword>
<comment type="caution">
    <text evidence="16">The sequence shown here is derived from an EMBL/GenBank/DDBJ whole genome shotgun (WGS) entry which is preliminary data.</text>
</comment>
<dbReference type="Gene3D" id="3.30.300.210">
    <property type="entry name" value="Nutrient germinant receptor protein C, domain 3"/>
    <property type="match status" value="1"/>
</dbReference>
<keyword evidence="10 13" id="KW-0472">Membrane</keyword>
<dbReference type="EMBL" id="JBHTIU010000028">
    <property type="protein sequence ID" value="MFD0869361.1"/>
    <property type="molecule type" value="Genomic_DNA"/>
</dbReference>
<dbReference type="Gene3D" id="6.20.190.10">
    <property type="entry name" value="Nutrient germinant receptor protein C, domain 1"/>
    <property type="match status" value="1"/>
</dbReference>
<keyword evidence="7 13" id="KW-0812">Transmembrane</keyword>
<organism evidence="16 17">
    <name type="scientific">Paenibacillus residui</name>
    <dbReference type="NCBI Taxonomy" id="629724"/>
    <lineage>
        <taxon>Bacteria</taxon>
        <taxon>Bacillati</taxon>
        <taxon>Bacillota</taxon>
        <taxon>Bacilli</taxon>
        <taxon>Bacillales</taxon>
        <taxon>Paenibacillaceae</taxon>
        <taxon>Paenibacillus</taxon>
    </lineage>
</organism>
<evidence type="ECO:0000256" key="3">
    <source>
        <dbReference type="ARBA" id="ARBA00007886"/>
    </source>
</evidence>
<evidence type="ECO:0000256" key="4">
    <source>
        <dbReference type="ARBA" id="ARBA00007998"/>
    </source>
</evidence>
<dbReference type="InterPro" id="IPR057336">
    <property type="entry name" value="GerAC_N"/>
</dbReference>
<feature type="transmembrane region" description="Helical" evidence="13">
    <location>
        <begin position="417"/>
        <end position="435"/>
    </location>
</feature>
<keyword evidence="11" id="KW-0564">Palmitate</keyword>
<evidence type="ECO:0000256" key="13">
    <source>
        <dbReference type="SAM" id="Phobius"/>
    </source>
</evidence>
<dbReference type="NCBIfam" id="TIGR02887">
    <property type="entry name" value="spore_ger_x_C"/>
    <property type="match status" value="1"/>
</dbReference>
<feature type="domain" description="Spore germination protein N-terminal" evidence="15">
    <location>
        <begin position="26"/>
        <end position="198"/>
    </location>
</feature>
<dbReference type="RefSeq" id="WP_379287688.1">
    <property type="nucleotide sequence ID" value="NZ_JBHTIU010000028.1"/>
</dbReference>
<evidence type="ECO:0000256" key="11">
    <source>
        <dbReference type="ARBA" id="ARBA00023139"/>
    </source>
</evidence>
<evidence type="ECO:0000256" key="6">
    <source>
        <dbReference type="ARBA" id="ARBA00022544"/>
    </source>
</evidence>
<feature type="transmembrane region" description="Helical" evidence="13">
    <location>
        <begin position="540"/>
        <end position="561"/>
    </location>
</feature>
<dbReference type="InterPro" id="IPR010916">
    <property type="entry name" value="TonB_box_CS"/>
</dbReference>
<dbReference type="Pfam" id="PF03845">
    <property type="entry name" value="Spore_permease"/>
    <property type="match status" value="1"/>
</dbReference>
<evidence type="ECO:0000256" key="8">
    <source>
        <dbReference type="ARBA" id="ARBA00022729"/>
    </source>
</evidence>
<keyword evidence="12" id="KW-0449">Lipoprotein</keyword>
<dbReference type="PROSITE" id="PS00430">
    <property type="entry name" value="TONB_DEPENDENT_REC_1"/>
    <property type="match status" value="1"/>
</dbReference>
<evidence type="ECO:0000256" key="12">
    <source>
        <dbReference type="ARBA" id="ARBA00023288"/>
    </source>
</evidence>
<evidence type="ECO:0000256" key="7">
    <source>
        <dbReference type="ARBA" id="ARBA00022692"/>
    </source>
</evidence>
<keyword evidence="9 13" id="KW-1133">Transmembrane helix</keyword>
<comment type="similarity">
    <text evidence="4">Belongs to the amino acid-polyamine-organocation (APC) superfamily. Spore germination protein (SGP) (TC 2.A.3.9) family.</text>
</comment>
<feature type="transmembrane region" description="Helical" evidence="13">
    <location>
        <begin position="490"/>
        <end position="510"/>
    </location>
</feature>
<evidence type="ECO:0000313" key="17">
    <source>
        <dbReference type="Proteomes" id="UP001597120"/>
    </source>
</evidence>
<dbReference type="PANTHER" id="PTHR34975:SF2">
    <property type="entry name" value="SPORE GERMINATION PROTEIN A2"/>
    <property type="match status" value="1"/>
</dbReference>
<evidence type="ECO:0000256" key="5">
    <source>
        <dbReference type="ARBA" id="ARBA00022448"/>
    </source>
</evidence>
<dbReference type="Pfam" id="PF25198">
    <property type="entry name" value="Spore_GerAC_N"/>
    <property type="match status" value="1"/>
</dbReference>
<feature type="transmembrane region" description="Helical" evidence="13">
    <location>
        <begin position="598"/>
        <end position="627"/>
    </location>
</feature>
<evidence type="ECO:0000256" key="9">
    <source>
        <dbReference type="ARBA" id="ARBA00022989"/>
    </source>
</evidence>
<evidence type="ECO:0000256" key="10">
    <source>
        <dbReference type="ARBA" id="ARBA00023136"/>
    </source>
</evidence>
<dbReference type="PANTHER" id="PTHR34975">
    <property type="entry name" value="SPORE GERMINATION PROTEIN A2"/>
    <property type="match status" value="1"/>
</dbReference>
<evidence type="ECO:0000256" key="2">
    <source>
        <dbReference type="ARBA" id="ARBA00004635"/>
    </source>
</evidence>
<protein>
    <submittedName>
        <fullName evidence="16">Endospore germination permease</fullName>
    </submittedName>
</protein>
<keyword evidence="17" id="KW-1185">Reference proteome</keyword>
<comment type="similarity">
    <text evidence="3">Belongs to the GerABKC lipoprotein family.</text>
</comment>
<evidence type="ECO:0000259" key="15">
    <source>
        <dbReference type="Pfam" id="PF25198"/>
    </source>
</evidence>
<dbReference type="InterPro" id="IPR038501">
    <property type="entry name" value="Spore_GerAC_C_sf"/>
</dbReference>
<feature type="transmembrane region" description="Helical" evidence="13">
    <location>
        <begin position="379"/>
        <end position="405"/>
    </location>
</feature>
<dbReference type="Proteomes" id="UP001597120">
    <property type="component" value="Unassembled WGS sequence"/>
</dbReference>
<sequence length="642" mass="72183">MKKNWRMPIIFILLVSILLLPGCWNRTELNDLAIITATALDLTEDKQLLLSVLLFVAKISSGGEQGAQGSENEETIVVSAKGKTIAEATAKLQEVLPRQVFWGHNKIYIFSRKVAKEGILDHIDFLLRHPGPRERAKLFVSQDEAREILKLPSSLEGDISEVLKELAKEETGLNVTLKNFQEMLTHPAEAAILPVIEIYNLNENKRGPILYGAAVFQNGAMTGVIDRKATRGVMWLREEIKTATVSISMEGVEGSVAFFLKKNRTRLIPHIEGDKWNITVKIDTEDDIVQNTTPLNVVGPSMMAKNAEKDLWLSAIWGSTSGFLTVYLAWKLHRLFPNQTIVQQLEQVFGRWFGKLLAGIFLFFIMHASGLIIREYGEFIVGTLLTRTPINVVMGCIVFVSAFAVHGGIELLGRFSTIVAPVFVLLILVLFLMLLPDYRVDNMLPVMENGIIPSLKGSIISHAWFMEFLLITFLFPYVHDQSKTLRRGMLAVLGMLITMIVTGFTSLLLLGNNTATFNFPVFIASRYISLADFLEHVESIVMVLWMLGGFVQISMWYYALVLGTTQCLKLTDYRPIVFPFSFILIAFSIWATPNFQKMVVHFFTTASVFSFIILIALPLLLLLAAFIRRRMTGEEGRMEPDP</sequence>
<keyword evidence="5" id="KW-0813">Transport</keyword>
<evidence type="ECO:0000259" key="14">
    <source>
        <dbReference type="Pfam" id="PF05504"/>
    </source>
</evidence>
<comment type="subcellular location">
    <subcellularLocation>
        <location evidence="2">Membrane</location>
        <topology evidence="2">Lipid-anchor</topology>
    </subcellularLocation>
    <subcellularLocation>
        <location evidence="1">Membrane</location>
        <topology evidence="1">Multi-pass membrane protein</topology>
    </subcellularLocation>
</comment>
<dbReference type="Pfam" id="PF05504">
    <property type="entry name" value="Spore_GerAC"/>
    <property type="match status" value="1"/>
</dbReference>
<feature type="domain" description="Spore germination GerAC-like C-terminal" evidence="14">
    <location>
        <begin position="212"/>
        <end position="297"/>
    </location>
</feature>
<reference evidence="17" key="1">
    <citation type="journal article" date="2019" name="Int. J. Syst. Evol. Microbiol.">
        <title>The Global Catalogue of Microorganisms (GCM) 10K type strain sequencing project: providing services to taxonomists for standard genome sequencing and annotation.</title>
        <authorList>
            <consortium name="The Broad Institute Genomics Platform"/>
            <consortium name="The Broad Institute Genome Sequencing Center for Infectious Disease"/>
            <person name="Wu L."/>
            <person name="Ma J."/>
        </authorList>
    </citation>
    <scope>NUCLEOTIDE SEQUENCE [LARGE SCALE GENOMIC DNA]</scope>
    <source>
        <strain evidence="17">CCUG 57263</strain>
    </source>
</reference>
<name>A0ABW3D9W4_9BACL</name>
<dbReference type="InterPro" id="IPR046953">
    <property type="entry name" value="Spore_GerAC-like_C"/>
</dbReference>
<gene>
    <name evidence="16" type="ORF">ACFQ03_09370</name>
</gene>
<dbReference type="NCBIfam" id="TIGR00912">
    <property type="entry name" value="2A0309"/>
    <property type="match status" value="1"/>
</dbReference>
<keyword evidence="6" id="KW-0309">Germination</keyword>
<feature type="transmembrane region" description="Helical" evidence="13">
    <location>
        <begin position="573"/>
        <end position="592"/>
    </location>
</feature>
<feature type="transmembrane region" description="Helical" evidence="13">
    <location>
        <begin position="352"/>
        <end position="373"/>
    </location>
</feature>
<accession>A0ABW3D9W4</accession>